<evidence type="ECO:0000313" key="1">
    <source>
        <dbReference type="EMBL" id="KAJ4976354.1"/>
    </source>
</evidence>
<protein>
    <submittedName>
        <fullName evidence="1">Uncharacterized protein</fullName>
    </submittedName>
</protein>
<dbReference type="EMBL" id="JAMYWD010000003">
    <property type="protein sequence ID" value="KAJ4976354.1"/>
    <property type="molecule type" value="Genomic_DNA"/>
</dbReference>
<name>A0A9Q0KTI6_9MAGN</name>
<reference evidence="1" key="1">
    <citation type="journal article" date="2023" name="Plant J.">
        <title>The genome of the king protea, Protea cynaroides.</title>
        <authorList>
            <person name="Chang J."/>
            <person name="Duong T.A."/>
            <person name="Schoeman C."/>
            <person name="Ma X."/>
            <person name="Roodt D."/>
            <person name="Barker N."/>
            <person name="Li Z."/>
            <person name="Van de Peer Y."/>
            <person name="Mizrachi E."/>
        </authorList>
    </citation>
    <scope>NUCLEOTIDE SEQUENCE</scope>
    <source>
        <tissue evidence="1">Young leaves</tissue>
    </source>
</reference>
<dbReference type="Proteomes" id="UP001141806">
    <property type="component" value="Unassembled WGS sequence"/>
</dbReference>
<comment type="caution">
    <text evidence="1">The sequence shown here is derived from an EMBL/GenBank/DDBJ whole genome shotgun (WGS) entry which is preliminary data.</text>
</comment>
<keyword evidence="2" id="KW-1185">Reference proteome</keyword>
<dbReference type="AlphaFoldDB" id="A0A9Q0KTI6"/>
<accession>A0A9Q0KTI6</accession>
<evidence type="ECO:0000313" key="2">
    <source>
        <dbReference type="Proteomes" id="UP001141806"/>
    </source>
</evidence>
<gene>
    <name evidence="1" type="ORF">NE237_001460</name>
</gene>
<proteinExistence type="predicted"/>
<sequence>MLIYELGEGEGEGPPGPLVNIRTACLARTSAMAWMVLPMLISSARIPPHVVDSSCFKAQASHSFWYLSRVMCKSQGSSAISSNSILTWSNSASLWASIHFSFSSSQTSHINMGHLFLLPPFFFGA</sequence>
<organism evidence="1 2">
    <name type="scientific">Protea cynaroides</name>
    <dbReference type="NCBI Taxonomy" id="273540"/>
    <lineage>
        <taxon>Eukaryota</taxon>
        <taxon>Viridiplantae</taxon>
        <taxon>Streptophyta</taxon>
        <taxon>Embryophyta</taxon>
        <taxon>Tracheophyta</taxon>
        <taxon>Spermatophyta</taxon>
        <taxon>Magnoliopsida</taxon>
        <taxon>Proteales</taxon>
        <taxon>Proteaceae</taxon>
        <taxon>Protea</taxon>
    </lineage>
</organism>